<name>A0A7G2E7I6_ARATH</name>
<evidence type="ECO:0000256" key="1">
    <source>
        <dbReference type="SAM" id="MobiDB-lite"/>
    </source>
</evidence>
<dbReference type="AlphaFoldDB" id="A0A7G2E7I6"/>
<protein>
    <submittedName>
        <fullName evidence="2">(thale cress) hypothetical protein</fullName>
    </submittedName>
</protein>
<dbReference type="Proteomes" id="UP000516314">
    <property type="component" value="Chromosome 2"/>
</dbReference>
<feature type="compositionally biased region" description="Polar residues" evidence="1">
    <location>
        <begin position="40"/>
        <end position="51"/>
    </location>
</feature>
<proteinExistence type="predicted"/>
<sequence>MNFGSHSRSISRRGGVEAITNDSVDNQDESDEIPFPISVENVTRASNNDQMNLDAPSPTL</sequence>
<accession>A0A7G2E7I6</accession>
<organism evidence="2 3">
    <name type="scientific">Arabidopsis thaliana</name>
    <name type="common">Mouse-ear cress</name>
    <dbReference type="NCBI Taxonomy" id="3702"/>
    <lineage>
        <taxon>Eukaryota</taxon>
        <taxon>Viridiplantae</taxon>
        <taxon>Streptophyta</taxon>
        <taxon>Embryophyta</taxon>
        <taxon>Tracheophyta</taxon>
        <taxon>Spermatophyta</taxon>
        <taxon>Magnoliopsida</taxon>
        <taxon>eudicotyledons</taxon>
        <taxon>Gunneridae</taxon>
        <taxon>Pentapetalae</taxon>
        <taxon>rosids</taxon>
        <taxon>malvids</taxon>
        <taxon>Brassicales</taxon>
        <taxon>Brassicaceae</taxon>
        <taxon>Camelineae</taxon>
        <taxon>Arabidopsis</taxon>
    </lineage>
</organism>
<feature type="region of interest" description="Disordered" evidence="1">
    <location>
        <begin position="1"/>
        <end position="60"/>
    </location>
</feature>
<gene>
    <name evidence="2" type="ORF">AT9943_LOCUS6406</name>
</gene>
<reference evidence="2 3" key="1">
    <citation type="submission" date="2020-09" db="EMBL/GenBank/DDBJ databases">
        <authorList>
            <person name="Ashkenazy H."/>
        </authorList>
    </citation>
    <scope>NUCLEOTIDE SEQUENCE [LARGE SCALE GENOMIC DNA]</scope>
    <source>
        <strain evidence="3">cv. Cdm-0</strain>
    </source>
</reference>
<dbReference type="EMBL" id="LR881467">
    <property type="protein sequence ID" value="CAD5318168.1"/>
    <property type="molecule type" value="Genomic_DNA"/>
</dbReference>
<evidence type="ECO:0000313" key="3">
    <source>
        <dbReference type="Proteomes" id="UP000516314"/>
    </source>
</evidence>
<evidence type="ECO:0000313" key="2">
    <source>
        <dbReference type="EMBL" id="CAD5318168.1"/>
    </source>
</evidence>